<evidence type="ECO:0000259" key="1">
    <source>
        <dbReference type="Pfam" id="PF01909"/>
    </source>
</evidence>
<dbReference type="SUPFAM" id="SSF81301">
    <property type="entry name" value="Nucleotidyltransferase"/>
    <property type="match status" value="1"/>
</dbReference>
<dbReference type="STRING" id="178356.SAMN05216269_11023"/>
<gene>
    <name evidence="2" type="ORF">SAMN05216269_11023</name>
</gene>
<dbReference type="Pfam" id="PF01909">
    <property type="entry name" value="NTP_transf_2"/>
    <property type="match status" value="1"/>
</dbReference>
<reference evidence="3" key="1">
    <citation type="submission" date="2016-11" db="EMBL/GenBank/DDBJ databases">
        <authorList>
            <person name="Varghese N."/>
            <person name="Submissions S."/>
        </authorList>
    </citation>
    <scope>NUCLEOTIDE SEQUENCE [LARGE SCALE GENOMIC DNA]</scope>
    <source>
        <strain evidence="3">CGMCC 1.2749</strain>
    </source>
</reference>
<feature type="domain" description="Polymerase nucleotidyl transferase" evidence="1">
    <location>
        <begin position="8"/>
        <end position="50"/>
    </location>
</feature>
<dbReference type="OrthoDB" id="9803106at2"/>
<evidence type="ECO:0000313" key="2">
    <source>
        <dbReference type="EMBL" id="SHM98868.1"/>
    </source>
</evidence>
<dbReference type="Gene3D" id="3.30.460.10">
    <property type="entry name" value="Beta Polymerase, domain 2"/>
    <property type="match status" value="1"/>
</dbReference>
<dbReference type="GO" id="GO:0016779">
    <property type="term" value="F:nucleotidyltransferase activity"/>
    <property type="evidence" value="ECO:0007669"/>
    <property type="project" value="InterPro"/>
</dbReference>
<dbReference type="RefSeq" id="WP_073209830.1">
    <property type="nucleotide sequence ID" value="NZ_FRCL01000010.1"/>
</dbReference>
<organism evidence="2 3">
    <name type="scientific">Flavobacterium xinjiangense</name>
    <dbReference type="NCBI Taxonomy" id="178356"/>
    <lineage>
        <taxon>Bacteria</taxon>
        <taxon>Pseudomonadati</taxon>
        <taxon>Bacteroidota</taxon>
        <taxon>Flavobacteriia</taxon>
        <taxon>Flavobacteriales</taxon>
        <taxon>Flavobacteriaceae</taxon>
        <taxon>Flavobacterium</taxon>
    </lineage>
</organism>
<dbReference type="Proteomes" id="UP000184092">
    <property type="component" value="Unassembled WGS sequence"/>
</dbReference>
<accession>A0A1M7N5X3</accession>
<proteinExistence type="predicted"/>
<dbReference type="CDD" id="cd05403">
    <property type="entry name" value="NT_KNTase_like"/>
    <property type="match status" value="1"/>
</dbReference>
<evidence type="ECO:0000313" key="3">
    <source>
        <dbReference type="Proteomes" id="UP000184092"/>
    </source>
</evidence>
<dbReference type="AlphaFoldDB" id="A0A1M7N5X3"/>
<keyword evidence="2" id="KW-0808">Transferase</keyword>
<name>A0A1M7N5X3_9FLAO</name>
<keyword evidence="3" id="KW-1185">Reference proteome</keyword>
<dbReference type="InterPro" id="IPR043519">
    <property type="entry name" value="NT_sf"/>
</dbReference>
<dbReference type="EMBL" id="FRCL01000010">
    <property type="protein sequence ID" value="SHM98868.1"/>
    <property type="molecule type" value="Genomic_DNA"/>
</dbReference>
<sequence length="226" mass="26178">MEIKHNIENVNSIRVFGSNARGDNTSYSDYDVLVVLKKSQIITSELEREIKILFENEISISWYSESRIKTLFEMGHLFAWHLYKESVPTSQNDFIEQLGKPMDYKFAEQDISSLLEILKPIQKSVNACPRNLIYEAGLLYVCIRNIAISALPVICNQYLFETHVPYKLNLLMSAKNYDLLLHARYTSTRATVKPDLNIETFNLLFKEAETWALEQLAAVKKIIYEN</sequence>
<dbReference type="InterPro" id="IPR002934">
    <property type="entry name" value="Polymerase_NTP_transf_dom"/>
</dbReference>
<protein>
    <submittedName>
        <fullName evidence="2">Nucleotidyltransferase domain-containing protein</fullName>
    </submittedName>
</protein>